<sequence length="478" mass="53617">MSTQKQLRWYNIALIAFSSVWGLINVVNNFANQGLVVVTSWILIMFLYFIPYTLMVGQMGTTFASDSGGVATWIKELTNSKWAYLAAWTYWVVHIPYLAQKPQLIIVGISWLLHGNGQFVKQSSAFTVQILCLIIFWFFLILAARGVKILKLIGSFAGLGMFIMSILFIILGLCAPLMTNLTIQTEGMDQIQNYFPKFDFHYFTTISMLVLAVGGAEKIAPYVSQTQQPQREFPRGMILLALMVATSAIFGSFAMGILFDAQHLPADLMANGAYYAFQLLGQYFHLGNTLVWLFALTNILTAAAALIISIDAPLRVLLSDPKQKLIPAKLRKQNRYQVPINGYWLTGGLVSLLIMIPALGIGGANELYNWLLNLNSVVTPLRYLWVFAAYTLLNHQLQNYQGSYMLTHHRHWGMILGSWCFIFNLGACLLGMIPKTTGALPAQNWWFQLSLNILTPVVLLLLGLIFPLIARHQRSANK</sequence>
<dbReference type="PANTHER" id="PTHR42770">
    <property type="entry name" value="AMINO ACID TRANSPORTER-RELATED"/>
    <property type="match status" value="1"/>
</dbReference>
<accession>A0A850R6W0</accession>
<evidence type="ECO:0000256" key="4">
    <source>
        <dbReference type="ARBA" id="ARBA00022692"/>
    </source>
</evidence>
<evidence type="ECO:0000256" key="7">
    <source>
        <dbReference type="SAM" id="Phobius"/>
    </source>
</evidence>
<dbReference type="EMBL" id="JABZEC010000004">
    <property type="protein sequence ID" value="NVY96567.1"/>
    <property type="molecule type" value="Genomic_DNA"/>
</dbReference>
<feature type="transmembrane region" description="Helical" evidence="7">
    <location>
        <begin position="237"/>
        <end position="259"/>
    </location>
</feature>
<dbReference type="Proteomes" id="UP000563523">
    <property type="component" value="Unassembled WGS sequence"/>
</dbReference>
<feature type="transmembrane region" description="Helical" evidence="7">
    <location>
        <begin position="7"/>
        <end position="24"/>
    </location>
</feature>
<evidence type="ECO:0000256" key="6">
    <source>
        <dbReference type="ARBA" id="ARBA00023136"/>
    </source>
</evidence>
<keyword evidence="6 7" id="KW-0472">Membrane</keyword>
<dbReference type="Pfam" id="PF13520">
    <property type="entry name" value="AA_permease_2"/>
    <property type="match status" value="1"/>
</dbReference>
<feature type="transmembrane region" description="Helical" evidence="7">
    <location>
        <begin position="119"/>
        <end position="144"/>
    </location>
</feature>
<feature type="transmembrane region" description="Helical" evidence="7">
    <location>
        <begin position="156"/>
        <end position="178"/>
    </location>
</feature>
<reference evidence="8 9" key="1">
    <citation type="submission" date="2020-06" db="EMBL/GenBank/DDBJ databases">
        <authorList>
            <person name="Kang J."/>
        </authorList>
    </citation>
    <scope>NUCLEOTIDE SEQUENCE [LARGE SCALE GENOMIC DNA]</scope>
    <source>
        <strain evidence="8 9">DCY120</strain>
    </source>
</reference>
<evidence type="ECO:0000313" key="8">
    <source>
        <dbReference type="EMBL" id="NVY96567.1"/>
    </source>
</evidence>
<organism evidence="8 9">
    <name type="scientific">Bombilactobacillus apium</name>
    <dbReference type="NCBI Taxonomy" id="2675299"/>
    <lineage>
        <taxon>Bacteria</taxon>
        <taxon>Bacillati</taxon>
        <taxon>Bacillota</taxon>
        <taxon>Bacilli</taxon>
        <taxon>Lactobacillales</taxon>
        <taxon>Lactobacillaceae</taxon>
        <taxon>Bombilactobacillus</taxon>
    </lineage>
</organism>
<name>A0A850R6W0_9LACO</name>
<dbReference type="InterPro" id="IPR050367">
    <property type="entry name" value="APC_superfamily"/>
</dbReference>
<keyword evidence="9" id="KW-1185">Reference proteome</keyword>
<feature type="transmembrane region" description="Helical" evidence="7">
    <location>
        <begin position="445"/>
        <end position="470"/>
    </location>
</feature>
<evidence type="ECO:0000256" key="2">
    <source>
        <dbReference type="ARBA" id="ARBA00022448"/>
    </source>
</evidence>
<feature type="transmembrane region" description="Helical" evidence="7">
    <location>
        <begin position="414"/>
        <end position="433"/>
    </location>
</feature>
<evidence type="ECO:0000313" key="9">
    <source>
        <dbReference type="Proteomes" id="UP000563523"/>
    </source>
</evidence>
<dbReference type="AlphaFoldDB" id="A0A850R6W0"/>
<feature type="transmembrane region" description="Helical" evidence="7">
    <location>
        <begin position="198"/>
        <end position="216"/>
    </location>
</feature>
<feature type="transmembrane region" description="Helical" evidence="7">
    <location>
        <begin position="30"/>
        <end position="50"/>
    </location>
</feature>
<keyword evidence="2" id="KW-0813">Transport</keyword>
<evidence type="ECO:0000256" key="1">
    <source>
        <dbReference type="ARBA" id="ARBA00004651"/>
    </source>
</evidence>
<keyword evidence="5 7" id="KW-1133">Transmembrane helix</keyword>
<evidence type="ECO:0000256" key="5">
    <source>
        <dbReference type="ARBA" id="ARBA00022989"/>
    </source>
</evidence>
<comment type="caution">
    <text evidence="8">The sequence shown here is derived from an EMBL/GenBank/DDBJ whole genome shotgun (WGS) entry which is preliminary data.</text>
</comment>
<dbReference type="Gene3D" id="1.20.1740.10">
    <property type="entry name" value="Amino acid/polyamine transporter I"/>
    <property type="match status" value="1"/>
</dbReference>
<evidence type="ECO:0000256" key="3">
    <source>
        <dbReference type="ARBA" id="ARBA00022475"/>
    </source>
</evidence>
<dbReference type="InterPro" id="IPR002293">
    <property type="entry name" value="AA/rel_permease1"/>
</dbReference>
<proteinExistence type="predicted"/>
<dbReference type="PIRSF" id="PIRSF006060">
    <property type="entry name" value="AA_transporter"/>
    <property type="match status" value="1"/>
</dbReference>
<feature type="transmembrane region" description="Helical" evidence="7">
    <location>
        <begin position="290"/>
        <end position="318"/>
    </location>
</feature>
<comment type="subcellular location">
    <subcellularLocation>
        <location evidence="1">Cell membrane</location>
        <topology evidence="1">Multi-pass membrane protein</topology>
    </subcellularLocation>
</comment>
<dbReference type="RefSeq" id="WP_176942733.1">
    <property type="nucleotide sequence ID" value="NZ_JABZEC010000004.1"/>
</dbReference>
<gene>
    <name evidence="8" type="ORF">HU830_05230</name>
</gene>
<dbReference type="GO" id="GO:0022857">
    <property type="term" value="F:transmembrane transporter activity"/>
    <property type="evidence" value="ECO:0007669"/>
    <property type="project" value="InterPro"/>
</dbReference>
<feature type="transmembrane region" description="Helical" evidence="7">
    <location>
        <begin position="338"/>
        <end position="364"/>
    </location>
</feature>
<feature type="transmembrane region" description="Helical" evidence="7">
    <location>
        <begin position="370"/>
        <end position="393"/>
    </location>
</feature>
<protein>
    <submittedName>
        <fullName evidence="8">Amino acid permease</fullName>
    </submittedName>
</protein>
<keyword evidence="4 7" id="KW-0812">Transmembrane</keyword>
<dbReference type="PANTHER" id="PTHR42770:SF15">
    <property type="entry name" value="GLUTAMATE_GAMMA-AMINOBUTYRATE ANTIPORTER-RELATED"/>
    <property type="match status" value="1"/>
</dbReference>
<dbReference type="GO" id="GO:0005886">
    <property type="term" value="C:plasma membrane"/>
    <property type="evidence" value="ECO:0007669"/>
    <property type="project" value="UniProtKB-SubCell"/>
</dbReference>
<keyword evidence="3" id="KW-1003">Cell membrane</keyword>